<evidence type="ECO:0000256" key="1">
    <source>
        <dbReference type="ARBA" id="ARBA00004167"/>
    </source>
</evidence>
<keyword evidence="4" id="KW-1133">Transmembrane helix</keyword>
<name>A0ABV0W253_9TELE</name>
<feature type="domain" description="EGF-like" evidence="9">
    <location>
        <begin position="27"/>
        <end position="68"/>
    </location>
</feature>
<keyword evidence="12" id="KW-1185">Reference proteome</keyword>
<dbReference type="PROSITE" id="PS50026">
    <property type="entry name" value="EGF_3"/>
    <property type="match status" value="3"/>
</dbReference>
<dbReference type="InterPro" id="IPR036378">
    <property type="entry name" value="FAS1_dom_sf"/>
</dbReference>
<keyword evidence="6" id="KW-1015">Disulfide bond</keyword>
<feature type="domain" description="EGF-like" evidence="9">
    <location>
        <begin position="111"/>
        <end position="152"/>
    </location>
</feature>
<dbReference type="PROSITE" id="PS50213">
    <property type="entry name" value="FAS1"/>
    <property type="match status" value="2"/>
</dbReference>
<dbReference type="Pfam" id="PF02469">
    <property type="entry name" value="Fasciclin"/>
    <property type="match status" value="2"/>
</dbReference>
<feature type="domain" description="FAS1" evidence="10">
    <location>
        <begin position="152"/>
        <end position="279"/>
    </location>
</feature>
<dbReference type="PANTHER" id="PTHR24038:SF8">
    <property type="entry name" value="STABILIN-1"/>
    <property type="match status" value="1"/>
</dbReference>
<evidence type="ECO:0000259" key="9">
    <source>
        <dbReference type="PROSITE" id="PS50026"/>
    </source>
</evidence>
<dbReference type="SMART" id="SM00554">
    <property type="entry name" value="FAS1"/>
    <property type="match status" value="1"/>
</dbReference>
<protein>
    <recommendedName>
        <fullName evidence="13">Stabilin 2</fullName>
    </recommendedName>
</protein>
<dbReference type="InterPro" id="IPR024731">
    <property type="entry name" value="NELL2-like_EGF"/>
</dbReference>
<evidence type="ECO:0000256" key="2">
    <source>
        <dbReference type="ARBA" id="ARBA00022536"/>
    </source>
</evidence>
<evidence type="ECO:0000313" key="12">
    <source>
        <dbReference type="Proteomes" id="UP001444071"/>
    </source>
</evidence>
<feature type="domain" description="EGF-like" evidence="9">
    <location>
        <begin position="69"/>
        <end position="110"/>
    </location>
</feature>
<dbReference type="InterPro" id="IPR000742">
    <property type="entry name" value="EGF"/>
</dbReference>
<evidence type="ECO:0000259" key="10">
    <source>
        <dbReference type="PROSITE" id="PS50213"/>
    </source>
</evidence>
<proteinExistence type="predicted"/>
<evidence type="ECO:0000256" key="7">
    <source>
        <dbReference type="ARBA" id="ARBA00023180"/>
    </source>
</evidence>
<reference evidence="11 12" key="1">
    <citation type="submission" date="2021-06" db="EMBL/GenBank/DDBJ databases">
        <authorList>
            <person name="Palmer J.M."/>
        </authorList>
    </citation>
    <scope>NUCLEOTIDE SEQUENCE [LARGE SCALE GENOMIC DNA]</scope>
    <source>
        <strain evidence="11 12">XR_2019</strain>
        <tissue evidence="11">Muscle</tissue>
    </source>
</reference>
<keyword evidence="7" id="KW-0325">Glycoprotein</keyword>
<organism evidence="11 12">
    <name type="scientific">Xenotaenia resolanae</name>
    <dbReference type="NCBI Taxonomy" id="208358"/>
    <lineage>
        <taxon>Eukaryota</taxon>
        <taxon>Metazoa</taxon>
        <taxon>Chordata</taxon>
        <taxon>Craniata</taxon>
        <taxon>Vertebrata</taxon>
        <taxon>Euteleostomi</taxon>
        <taxon>Actinopterygii</taxon>
        <taxon>Neopterygii</taxon>
        <taxon>Teleostei</taxon>
        <taxon>Neoteleostei</taxon>
        <taxon>Acanthomorphata</taxon>
        <taxon>Ovalentaria</taxon>
        <taxon>Atherinomorphae</taxon>
        <taxon>Cyprinodontiformes</taxon>
        <taxon>Goodeidae</taxon>
        <taxon>Xenotaenia</taxon>
    </lineage>
</organism>
<evidence type="ECO:0000256" key="5">
    <source>
        <dbReference type="ARBA" id="ARBA00023136"/>
    </source>
</evidence>
<feature type="domain" description="FAS1" evidence="10">
    <location>
        <begin position="293"/>
        <end position="373"/>
    </location>
</feature>
<evidence type="ECO:0000313" key="11">
    <source>
        <dbReference type="EMBL" id="MEQ2263551.1"/>
    </source>
</evidence>
<gene>
    <name evidence="11" type="ORF">XENORESO_009455</name>
</gene>
<keyword evidence="2 8" id="KW-0245">EGF-like domain</keyword>
<dbReference type="PROSITE" id="PS01186">
    <property type="entry name" value="EGF_2"/>
    <property type="match status" value="3"/>
</dbReference>
<keyword evidence="5" id="KW-0472">Membrane</keyword>
<evidence type="ECO:0000256" key="4">
    <source>
        <dbReference type="ARBA" id="ARBA00022989"/>
    </source>
</evidence>
<dbReference type="InterPro" id="IPR000782">
    <property type="entry name" value="FAS1_domain"/>
</dbReference>
<comment type="subcellular location">
    <subcellularLocation>
        <location evidence="1">Membrane</location>
        <topology evidence="1">Single-pass membrane protein</topology>
    </subcellularLocation>
</comment>
<evidence type="ECO:0000256" key="3">
    <source>
        <dbReference type="ARBA" id="ARBA00022692"/>
    </source>
</evidence>
<dbReference type="EMBL" id="JAHRIM010022966">
    <property type="protein sequence ID" value="MEQ2263551.1"/>
    <property type="molecule type" value="Genomic_DNA"/>
</dbReference>
<evidence type="ECO:0000256" key="8">
    <source>
        <dbReference type="PROSITE-ProRule" id="PRU00076"/>
    </source>
</evidence>
<accession>A0ABV0W253</accession>
<feature type="non-terminal residue" evidence="11">
    <location>
        <position position="1"/>
    </location>
</feature>
<dbReference type="SUPFAM" id="SSF82153">
    <property type="entry name" value="FAS1 domain"/>
    <property type="match status" value="2"/>
</dbReference>
<dbReference type="Gene3D" id="2.10.25.10">
    <property type="entry name" value="Laminin"/>
    <property type="match status" value="3"/>
</dbReference>
<keyword evidence="3" id="KW-0812">Transmembrane</keyword>
<dbReference type="Gene3D" id="2.30.180.10">
    <property type="entry name" value="FAS1 domain"/>
    <property type="match status" value="2"/>
</dbReference>
<comment type="caution">
    <text evidence="8">Lacks conserved residue(s) required for the propagation of feature annotation.</text>
</comment>
<dbReference type="SMART" id="SM00181">
    <property type="entry name" value="EGF"/>
    <property type="match status" value="3"/>
</dbReference>
<dbReference type="Pfam" id="PF12947">
    <property type="entry name" value="EGF_3"/>
    <property type="match status" value="3"/>
</dbReference>
<dbReference type="SUPFAM" id="SSF57196">
    <property type="entry name" value="EGF/Laminin"/>
    <property type="match status" value="2"/>
</dbReference>
<evidence type="ECO:0008006" key="13">
    <source>
        <dbReference type="Google" id="ProtNLM"/>
    </source>
</evidence>
<comment type="caution">
    <text evidence="11">The sequence shown here is derived from an EMBL/GenBank/DDBJ whole genome shotgun (WGS) entry which is preliminary data.</text>
</comment>
<feature type="non-terminal residue" evidence="11">
    <location>
        <position position="373"/>
    </location>
</feature>
<dbReference type="PANTHER" id="PTHR24038">
    <property type="entry name" value="STABILIN"/>
    <property type="match status" value="1"/>
</dbReference>
<evidence type="ECO:0000256" key="6">
    <source>
        <dbReference type="ARBA" id="ARBA00023157"/>
    </source>
</evidence>
<dbReference type="Proteomes" id="UP001444071">
    <property type="component" value="Unassembled WGS sequence"/>
</dbReference>
<sequence length="373" mass="41138">CVTGPQGSAAVCVCAAGYEGNGTFCRELDLCSRSNGGCSEFAVCTKVSPGERTCACKKGYTGDGVVCLEIDGCLVNNGGCHTAAECIRTGPNVTACRCHTGFQGSGRFCYLVNPCRTDNGGCSKYALCKDTGQGQRNCTCRRGHVGDGLNCRGTTNNEVYRQSENDFFRKMLSMSENPGLYGDGPYTIFVPLQETNNESTINEWKRAGRLEHMVRYHIVSCEILTLSDLKTTKSVVSVSGYSLELSLKEGSVWINNRSVVVKSDYTTSNGVIHHIDTLLTPYRLQDKPQLESKTMNFSTAATFYGYGRFYKLIEDAGLLPVLQMPIHQPFTIFWPTDKALDSLPRERRHWLVNPDHQDQLAATVKAHIIRNSR</sequence>